<dbReference type="EMBL" id="CP123504">
    <property type="protein sequence ID" value="WGM02927.1"/>
    <property type="molecule type" value="Genomic_DNA"/>
</dbReference>
<evidence type="ECO:0000313" key="2">
    <source>
        <dbReference type="EMBL" id="WGM01744.1"/>
    </source>
</evidence>
<dbReference type="AlphaFoldDB" id="A0AA95GRV0"/>
<evidence type="ECO:0000313" key="3">
    <source>
        <dbReference type="EMBL" id="WGM02927.1"/>
    </source>
</evidence>
<proteinExistence type="predicted"/>
<gene>
    <name evidence="2" type="ORF">QE210_01040</name>
    <name evidence="3" type="ORF">QE210_07635</name>
</gene>
<sequence>MSNKEIDNVLLHMSERIDDLEAENKVLKIILMNAIKQLDKSQRWNVIQHSTGMNTAMNLLDNKNILKRQAVIDEILTQVR</sequence>
<dbReference type="Proteomes" id="UP001177595">
    <property type="component" value="Chromosome"/>
</dbReference>
<feature type="coiled-coil region" evidence="1">
    <location>
        <begin position="3"/>
        <end position="37"/>
    </location>
</feature>
<name>A0AA95GRV0_9GAMM</name>
<keyword evidence="1" id="KW-0175">Coiled coil</keyword>
<protein>
    <submittedName>
        <fullName evidence="2">Uncharacterized protein</fullName>
    </submittedName>
</protein>
<organism evidence="2 4">
    <name type="scientific">Arsenophonus nasoniae</name>
    <name type="common">son-killer infecting Nasonia vitripennis</name>
    <dbReference type="NCBI Taxonomy" id="638"/>
    <lineage>
        <taxon>Bacteria</taxon>
        <taxon>Pseudomonadati</taxon>
        <taxon>Pseudomonadota</taxon>
        <taxon>Gammaproteobacteria</taxon>
        <taxon>Enterobacterales</taxon>
        <taxon>Morganellaceae</taxon>
        <taxon>Arsenophonus</taxon>
    </lineage>
</organism>
<evidence type="ECO:0000256" key="1">
    <source>
        <dbReference type="SAM" id="Coils"/>
    </source>
</evidence>
<accession>A0AA95GRV0</accession>
<dbReference type="EMBL" id="CP123504">
    <property type="protein sequence ID" value="WGM01744.1"/>
    <property type="molecule type" value="Genomic_DNA"/>
</dbReference>
<evidence type="ECO:0000313" key="4">
    <source>
        <dbReference type="Proteomes" id="UP001177595"/>
    </source>
</evidence>
<reference evidence="2" key="1">
    <citation type="submission" date="2023-04" db="EMBL/GenBank/DDBJ databases">
        <title>Genome dynamics across the evolutionary transition to endosymbiosis.</title>
        <authorList>
            <person name="Siozios S."/>
            <person name="Nadal-Jimenez P."/>
            <person name="Azagi T."/>
            <person name="Sprong H."/>
            <person name="Frost C.L."/>
            <person name="Parratt S.R."/>
            <person name="Taylor G."/>
            <person name="Brettell L."/>
            <person name="Lew K.C."/>
            <person name="Croft L."/>
            <person name="King K.C."/>
            <person name="Brockhurst M.A."/>
            <person name="Hypsa V."/>
            <person name="Novakova E."/>
            <person name="Darby A.C."/>
            <person name="Hurst G.D.D."/>
        </authorList>
    </citation>
    <scope>NUCLEOTIDE SEQUENCE</scope>
    <source>
        <strain evidence="2">APv</strain>
    </source>
</reference>
<dbReference type="RefSeq" id="WP_280625175.1">
    <property type="nucleotide sequence ID" value="NZ_CP123504.1"/>
</dbReference>